<feature type="domain" description="CHD C-terminal 2" evidence="2">
    <location>
        <begin position="16"/>
        <end position="103"/>
    </location>
</feature>
<feature type="region of interest" description="Disordered" evidence="1">
    <location>
        <begin position="168"/>
        <end position="272"/>
    </location>
</feature>
<accession>A0A3P7INL8</accession>
<sequence>MINQTYDSLHASNHLHLFQLLEQALVIEEQLRRAAYMNLQNSTTDGTAQLAQRFADIENVADSHANVAKDSAAGNRNANAVLHKVLNQLEELLSDMKADVSRLPATLSQLRPVTHRLAMTERQILSRLTSKDPDAMAGKSPLPPPGPFVTPTLGQQLSGIQPKFAALHQPGKMSGESVDLSTAPSSSESPQDKKEESKEEVGKPVPADEEVPMDLSAPTAPAETAPAPSQAAHTAEQIVCASTDTSVGTAEQSATPTPPPVTTPAESSEKKV</sequence>
<dbReference type="EMBL" id="UYYB01012042">
    <property type="protein sequence ID" value="VDM69383.1"/>
    <property type="molecule type" value="Genomic_DNA"/>
</dbReference>
<evidence type="ECO:0000313" key="4">
    <source>
        <dbReference type="Proteomes" id="UP000270094"/>
    </source>
</evidence>
<gene>
    <name evidence="3" type="ORF">SVUK_LOCUS4381</name>
</gene>
<name>A0A3P7INL8_STRVU</name>
<feature type="compositionally biased region" description="Polar residues" evidence="1">
    <location>
        <begin position="240"/>
        <end position="254"/>
    </location>
</feature>
<dbReference type="OrthoDB" id="5842317at2759"/>
<dbReference type="AlphaFoldDB" id="A0A3P7INL8"/>
<reference evidence="3 4" key="1">
    <citation type="submission" date="2018-11" db="EMBL/GenBank/DDBJ databases">
        <authorList>
            <consortium name="Pathogen Informatics"/>
        </authorList>
    </citation>
    <scope>NUCLEOTIDE SEQUENCE [LARGE SCALE GENOMIC DNA]</scope>
</reference>
<feature type="compositionally biased region" description="Low complexity" evidence="1">
    <location>
        <begin position="216"/>
        <end position="232"/>
    </location>
</feature>
<dbReference type="InterPro" id="IPR012957">
    <property type="entry name" value="CHD_C2"/>
</dbReference>
<feature type="compositionally biased region" description="Basic and acidic residues" evidence="1">
    <location>
        <begin position="190"/>
        <end position="202"/>
    </location>
</feature>
<protein>
    <recommendedName>
        <fullName evidence="2">CHD C-terminal 2 domain-containing protein</fullName>
    </recommendedName>
</protein>
<feature type="region of interest" description="Disordered" evidence="1">
    <location>
        <begin position="127"/>
        <end position="154"/>
    </location>
</feature>
<organism evidence="3 4">
    <name type="scientific">Strongylus vulgaris</name>
    <name type="common">Blood worm</name>
    <dbReference type="NCBI Taxonomy" id="40348"/>
    <lineage>
        <taxon>Eukaryota</taxon>
        <taxon>Metazoa</taxon>
        <taxon>Ecdysozoa</taxon>
        <taxon>Nematoda</taxon>
        <taxon>Chromadorea</taxon>
        <taxon>Rhabditida</taxon>
        <taxon>Rhabditina</taxon>
        <taxon>Rhabditomorpha</taxon>
        <taxon>Strongyloidea</taxon>
        <taxon>Strongylidae</taxon>
        <taxon>Strongylus</taxon>
    </lineage>
</organism>
<evidence type="ECO:0000313" key="3">
    <source>
        <dbReference type="EMBL" id="VDM69383.1"/>
    </source>
</evidence>
<feature type="compositionally biased region" description="Polar residues" evidence="1">
    <location>
        <begin position="179"/>
        <end position="189"/>
    </location>
</feature>
<proteinExistence type="predicted"/>
<dbReference type="Proteomes" id="UP000270094">
    <property type="component" value="Unassembled WGS sequence"/>
</dbReference>
<evidence type="ECO:0000259" key="2">
    <source>
        <dbReference type="Pfam" id="PF08074"/>
    </source>
</evidence>
<dbReference type="Pfam" id="PF08074">
    <property type="entry name" value="CHDCT2"/>
    <property type="match status" value="1"/>
</dbReference>
<keyword evidence="4" id="KW-1185">Reference proteome</keyword>
<evidence type="ECO:0000256" key="1">
    <source>
        <dbReference type="SAM" id="MobiDB-lite"/>
    </source>
</evidence>